<protein>
    <submittedName>
        <fullName evidence="1">Uncharacterized protein</fullName>
    </submittedName>
</protein>
<dbReference type="OrthoDB" id="280020at2"/>
<name>A0A518AXW9_9BACT</name>
<dbReference type="Proteomes" id="UP000317093">
    <property type="component" value="Chromosome"/>
</dbReference>
<evidence type="ECO:0000313" key="2">
    <source>
        <dbReference type="Proteomes" id="UP000317093"/>
    </source>
</evidence>
<dbReference type="AlphaFoldDB" id="A0A518AXW9"/>
<organism evidence="1 2">
    <name type="scientific">Kolteria novifilia</name>
    <dbReference type="NCBI Taxonomy" id="2527975"/>
    <lineage>
        <taxon>Bacteria</taxon>
        <taxon>Pseudomonadati</taxon>
        <taxon>Planctomycetota</taxon>
        <taxon>Planctomycetia</taxon>
        <taxon>Kolteriales</taxon>
        <taxon>Kolteriaceae</taxon>
        <taxon>Kolteria</taxon>
    </lineage>
</organism>
<gene>
    <name evidence="1" type="ORF">Pan216_04050</name>
</gene>
<proteinExistence type="predicted"/>
<sequence length="100" mass="11564">MQLFIDRCGTIRCLYDEELNLQELGRLSIRRGSHVEPTREAQWYSDLSPAVAHVAEMQEPWLQMDLSPVRGPILGPFASRSEALGAEREWLEKYLLEIHL</sequence>
<dbReference type="RefSeq" id="WP_145254064.1">
    <property type="nucleotide sequence ID" value="NZ_CP036279.1"/>
</dbReference>
<dbReference type="KEGG" id="knv:Pan216_04050"/>
<accession>A0A518AXW9</accession>
<reference evidence="1 2" key="1">
    <citation type="submission" date="2019-02" db="EMBL/GenBank/DDBJ databases">
        <title>Deep-cultivation of Planctomycetes and their phenomic and genomic characterization uncovers novel biology.</title>
        <authorList>
            <person name="Wiegand S."/>
            <person name="Jogler M."/>
            <person name="Boedeker C."/>
            <person name="Pinto D."/>
            <person name="Vollmers J."/>
            <person name="Rivas-Marin E."/>
            <person name="Kohn T."/>
            <person name="Peeters S.H."/>
            <person name="Heuer A."/>
            <person name="Rast P."/>
            <person name="Oberbeckmann S."/>
            <person name="Bunk B."/>
            <person name="Jeske O."/>
            <person name="Meyerdierks A."/>
            <person name="Storesund J.E."/>
            <person name="Kallscheuer N."/>
            <person name="Luecker S."/>
            <person name="Lage O.M."/>
            <person name="Pohl T."/>
            <person name="Merkel B.J."/>
            <person name="Hornburger P."/>
            <person name="Mueller R.-W."/>
            <person name="Bruemmer F."/>
            <person name="Labrenz M."/>
            <person name="Spormann A.M."/>
            <person name="Op den Camp H."/>
            <person name="Overmann J."/>
            <person name="Amann R."/>
            <person name="Jetten M.S.M."/>
            <person name="Mascher T."/>
            <person name="Medema M.H."/>
            <person name="Devos D.P."/>
            <person name="Kaster A.-K."/>
            <person name="Ovreas L."/>
            <person name="Rohde M."/>
            <person name="Galperin M.Y."/>
            <person name="Jogler C."/>
        </authorList>
    </citation>
    <scope>NUCLEOTIDE SEQUENCE [LARGE SCALE GENOMIC DNA]</scope>
    <source>
        <strain evidence="1 2">Pan216</strain>
    </source>
</reference>
<keyword evidence="2" id="KW-1185">Reference proteome</keyword>
<evidence type="ECO:0000313" key="1">
    <source>
        <dbReference type="EMBL" id="QDU59575.1"/>
    </source>
</evidence>
<dbReference type="EMBL" id="CP036279">
    <property type="protein sequence ID" value="QDU59575.1"/>
    <property type="molecule type" value="Genomic_DNA"/>
</dbReference>